<keyword evidence="3" id="KW-1185">Reference proteome</keyword>
<organism evidence="2 3">
    <name type="scientific">Stylophora pistillata</name>
    <name type="common">Smooth cauliflower coral</name>
    <dbReference type="NCBI Taxonomy" id="50429"/>
    <lineage>
        <taxon>Eukaryota</taxon>
        <taxon>Metazoa</taxon>
        <taxon>Cnidaria</taxon>
        <taxon>Anthozoa</taxon>
        <taxon>Hexacorallia</taxon>
        <taxon>Scleractinia</taxon>
        <taxon>Astrocoeniina</taxon>
        <taxon>Pocilloporidae</taxon>
        <taxon>Stylophora</taxon>
    </lineage>
</organism>
<name>A0A2B4SK66_STYPI</name>
<evidence type="ECO:0000256" key="1">
    <source>
        <dbReference type="SAM" id="MobiDB-lite"/>
    </source>
</evidence>
<dbReference type="Proteomes" id="UP000225706">
    <property type="component" value="Unassembled WGS sequence"/>
</dbReference>
<gene>
    <name evidence="2" type="ORF">AWC38_SpisGene6383</name>
</gene>
<feature type="region of interest" description="Disordered" evidence="1">
    <location>
        <begin position="23"/>
        <end position="49"/>
    </location>
</feature>
<reference evidence="3" key="1">
    <citation type="journal article" date="2017" name="bioRxiv">
        <title>Comparative analysis of the genomes of Stylophora pistillata and Acropora digitifera provides evidence for extensive differences between species of corals.</title>
        <authorList>
            <person name="Voolstra C.R."/>
            <person name="Li Y."/>
            <person name="Liew Y.J."/>
            <person name="Baumgarten S."/>
            <person name="Zoccola D."/>
            <person name="Flot J.-F."/>
            <person name="Tambutte S."/>
            <person name="Allemand D."/>
            <person name="Aranda M."/>
        </authorList>
    </citation>
    <scope>NUCLEOTIDE SEQUENCE [LARGE SCALE GENOMIC DNA]</scope>
</reference>
<dbReference type="AlphaFoldDB" id="A0A2B4SK66"/>
<evidence type="ECO:0000313" key="2">
    <source>
        <dbReference type="EMBL" id="PFX28882.1"/>
    </source>
</evidence>
<sequence>MQCFRKNAHASFLRYKIVNHANRQSKETTSSNSAVAEETQHGESDLGSPSMLQTAVTDLHCSYQRQPVLMIFSVSVL</sequence>
<comment type="caution">
    <text evidence="2">The sequence shown here is derived from an EMBL/GenBank/DDBJ whole genome shotgun (WGS) entry which is preliminary data.</text>
</comment>
<accession>A0A2B4SK66</accession>
<dbReference type="EMBL" id="LSMT01000075">
    <property type="protein sequence ID" value="PFX28882.1"/>
    <property type="molecule type" value="Genomic_DNA"/>
</dbReference>
<protein>
    <submittedName>
        <fullName evidence="2">Uncharacterized protein</fullName>
    </submittedName>
</protein>
<proteinExistence type="predicted"/>
<evidence type="ECO:0000313" key="3">
    <source>
        <dbReference type="Proteomes" id="UP000225706"/>
    </source>
</evidence>